<evidence type="ECO:0000313" key="2">
    <source>
        <dbReference type="EMBL" id="RIB14317.1"/>
    </source>
</evidence>
<dbReference type="GO" id="GO:0033925">
    <property type="term" value="F:mannosyl-glycoprotein endo-beta-N-acetylglucosaminidase activity"/>
    <property type="evidence" value="ECO:0007669"/>
    <property type="project" value="UniProtKB-EC"/>
</dbReference>
<protein>
    <submittedName>
        <fullName evidence="2">Glycosyl hydrolase family 85 protein</fullName>
    </submittedName>
</protein>
<dbReference type="InterPro" id="IPR005201">
    <property type="entry name" value="TIM_ENGase"/>
</dbReference>
<proteinExistence type="predicted"/>
<name>A0A397UYR9_9GLOM</name>
<evidence type="ECO:0000313" key="3">
    <source>
        <dbReference type="Proteomes" id="UP000266673"/>
    </source>
</evidence>
<dbReference type="CDD" id="cd06547">
    <property type="entry name" value="GH85_ENGase"/>
    <property type="match status" value="1"/>
</dbReference>
<reference evidence="2 3" key="1">
    <citation type="submission" date="2018-06" db="EMBL/GenBank/DDBJ databases">
        <title>Comparative genomics reveals the genomic features of Rhizophagus irregularis, R. cerebriforme, R. diaphanum and Gigaspora rosea, and their symbiotic lifestyle signature.</title>
        <authorList>
            <person name="Morin E."/>
            <person name="San Clemente H."/>
            <person name="Chen E.C.H."/>
            <person name="De La Providencia I."/>
            <person name="Hainaut M."/>
            <person name="Kuo A."/>
            <person name="Kohler A."/>
            <person name="Murat C."/>
            <person name="Tang N."/>
            <person name="Roy S."/>
            <person name="Loubradou J."/>
            <person name="Henrissat B."/>
            <person name="Grigoriev I.V."/>
            <person name="Corradi N."/>
            <person name="Roux C."/>
            <person name="Martin F.M."/>
        </authorList>
    </citation>
    <scope>NUCLEOTIDE SEQUENCE [LARGE SCALE GENOMIC DNA]</scope>
    <source>
        <strain evidence="2 3">DAOM 194757</strain>
    </source>
</reference>
<keyword evidence="2" id="KW-0378">Hydrolase</keyword>
<dbReference type="EMBL" id="QKWP01000843">
    <property type="protein sequence ID" value="RIB14317.1"/>
    <property type="molecule type" value="Genomic_DNA"/>
</dbReference>
<dbReference type="PANTHER" id="PTHR13246">
    <property type="entry name" value="ENDO BETA N-ACETYLGLUCOSAMINIDASE"/>
    <property type="match status" value="1"/>
</dbReference>
<dbReference type="InterPro" id="IPR032979">
    <property type="entry name" value="ENGase"/>
</dbReference>
<sequence>MKKLYYHENSNSKFSKPRSPYLTSLSELSKWKPENDEFNVAKVDLRERPIFRNDATQKENDKRDCQVVVCHDMAGGYIESFFKIGYSIQYWQYIDIFIYFSHHRITIPPPQWTNAAHRNGVKVLGTFITEWVRDMLENELWVRGPHTKAPLDDSENVDRRIVSTVFADKLVSMAMYYNFDGWFINIESPLIGGSLHAHQVITFMNYLTQQMHKHKPGSVVLWYDSITKEGTLAWQDHLNDLNYPFFDVTDGIFVNYTWSEEYPELSAQKAGSRKRNVYTGIDIWGRNTYGDGGFTTYKALKVIQKAKTSCALFAPAWTYEHLGKEAFWENDKKFWIGSADKFEDVDSQTDRKSEDDGLAIAHYIVPRYSPGINNFYTNFDRGCGYKFFIKGLSVLEQEWAHLSHQSIQPFPTKRISEVISNNSSEMSTNISHDIAWSLTFDKAYNGGTSVVVYTIAGHDEAKTKIHMLPLYDLNISISPHGYTRARVTYLPEHRGIVVGLYLKVGFNRNIKDGGQIAFNLDTKSTTRRESEDQKISYITLSNENYVDERSESGSQYLSLQKFKTTTVSMSHNWITTEVLIPPNTFSISPTSSSSDLVVQELGVSIISPPYTGKSDIAQSSNVSTLVHIGQLSVSSTTLPSRLPEPEVQNVFWQDNTLIIENLNHRGILRISGIIEWEMGVKVVGHTGEDRHITQDNSDVEIPNSFGYYYVYAEIDSASLSGKPSFEKLTFLGIADVSRFMVSGLEIPVSNIMKDTILTIWVQGVRESTGEGVEYEKWKKCSIPLFYYTTKVGGFWKQAHTAILKFLRIFVPCCGLF</sequence>
<dbReference type="OrthoDB" id="284473at2759"/>
<accession>A0A397UYR9</accession>
<dbReference type="GO" id="GO:0005829">
    <property type="term" value="C:cytosol"/>
    <property type="evidence" value="ECO:0007669"/>
    <property type="project" value="UniProtKB-SubCell"/>
</dbReference>
<dbReference type="Gene3D" id="2.60.120.260">
    <property type="entry name" value="Galactose-binding domain-like"/>
    <property type="match status" value="1"/>
</dbReference>
<dbReference type="Gene3D" id="3.20.20.80">
    <property type="entry name" value="Glycosidases"/>
    <property type="match status" value="1"/>
</dbReference>
<comment type="caution">
    <text evidence="2">The sequence shown here is derived from an EMBL/GenBank/DDBJ whole genome shotgun (WGS) entry which is preliminary data.</text>
</comment>
<dbReference type="Proteomes" id="UP000266673">
    <property type="component" value="Unassembled WGS sequence"/>
</dbReference>
<feature type="domain" description="Cytosolic endo-beta-N-acetylglucosaminidase TIM barrel" evidence="1">
    <location>
        <begin position="85"/>
        <end position="387"/>
    </location>
</feature>
<gene>
    <name evidence="2" type="ORF">C2G38_1666364</name>
</gene>
<keyword evidence="3" id="KW-1185">Reference proteome</keyword>
<dbReference type="PANTHER" id="PTHR13246:SF1">
    <property type="entry name" value="CYTOSOLIC ENDO-BETA-N-ACETYLGLUCOSAMINIDASE"/>
    <property type="match status" value="1"/>
</dbReference>
<dbReference type="AlphaFoldDB" id="A0A397UYR9"/>
<evidence type="ECO:0000259" key="1">
    <source>
        <dbReference type="Pfam" id="PF03644"/>
    </source>
</evidence>
<dbReference type="Pfam" id="PF03644">
    <property type="entry name" value="Glyco_hydro_85"/>
    <property type="match status" value="1"/>
</dbReference>
<organism evidence="2 3">
    <name type="scientific">Gigaspora rosea</name>
    <dbReference type="NCBI Taxonomy" id="44941"/>
    <lineage>
        <taxon>Eukaryota</taxon>
        <taxon>Fungi</taxon>
        <taxon>Fungi incertae sedis</taxon>
        <taxon>Mucoromycota</taxon>
        <taxon>Glomeromycotina</taxon>
        <taxon>Glomeromycetes</taxon>
        <taxon>Diversisporales</taxon>
        <taxon>Gigasporaceae</taxon>
        <taxon>Gigaspora</taxon>
    </lineage>
</organism>